<evidence type="ECO:0000256" key="3">
    <source>
        <dbReference type="ARBA" id="ARBA00022763"/>
    </source>
</evidence>
<dbReference type="GO" id="GO:0032131">
    <property type="term" value="F:alkylated DNA binding"/>
    <property type="evidence" value="ECO:0007669"/>
    <property type="project" value="TreeGrafter"/>
</dbReference>
<dbReference type="InterPro" id="IPR037046">
    <property type="entry name" value="AlkA_N_sf"/>
</dbReference>
<dbReference type="SUPFAM" id="SSF55945">
    <property type="entry name" value="TATA-box binding protein-like"/>
    <property type="match status" value="1"/>
</dbReference>
<gene>
    <name evidence="7" type="ORF">HU737_22125</name>
</gene>
<dbReference type="InterPro" id="IPR010316">
    <property type="entry name" value="AlkA_N"/>
</dbReference>
<accession>A0A923G3L6</accession>
<evidence type="ECO:0000259" key="5">
    <source>
        <dbReference type="SMART" id="SM00478"/>
    </source>
</evidence>
<proteinExistence type="predicted"/>
<dbReference type="PANTHER" id="PTHR43003:SF13">
    <property type="entry name" value="DNA-3-METHYLADENINE GLYCOSYLASE 2"/>
    <property type="match status" value="1"/>
</dbReference>
<dbReference type="InterPro" id="IPR023170">
    <property type="entry name" value="HhH_base_excis_C"/>
</dbReference>
<feature type="domain" description="HhH-GPD" evidence="5">
    <location>
        <begin position="147"/>
        <end position="302"/>
    </location>
</feature>
<sequence length="313" mass="33765">MTRLSRLQAVRRSVRPKGGACLWLRYRAPYDWPAMLAFLAARCIPGIERCQGEVYRRSFEWCGRPGTVQVSPANGAQLRVELSGVAPGAVAALVARLRRVFDLDAEPARIQAELGRDALMAQLLARRPGLRVAQGWDGFEQAMRTVLGQQVTVAAAMTLAGRLVQRHGQPLALAAAGLSHVFPRASAIAGLTLEGLGMPRARAVTLTTLANALLASPDLLDPGQASHTALERLLKLKGIGPWSAQYLALRQLGDADALPLGDVALIKALQVLEGVEADLAHRAQAWRPWRAYAAQHLWTSLSDLRPPVASQAQ</sequence>
<dbReference type="EMBL" id="JABWRE010000023">
    <property type="protein sequence ID" value="MBC3443397.1"/>
    <property type="molecule type" value="Genomic_DNA"/>
</dbReference>
<dbReference type="InterPro" id="IPR011257">
    <property type="entry name" value="DNA_glycosylase"/>
</dbReference>
<comment type="catalytic activity">
    <reaction evidence="1">
        <text>Hydrolysis of alkylated DNA, releasing 3-methyladenine, 3-methylguanine, 7-methylguanine and 7-methyladenine.</text>
        <dbReference type="EC" id="3.2.2.21"/>
    </reaction>
</comment>
<dbReference type="CDD" id="cd00056">
    <property type="entry name" value="ENDO3c"/>
    <property type="match status" value="1"/>
</dbReference>
<comment type="caution">
    <text evidence="7">The sequence shown here is derived from an EMBL/GenBank/DDBJ whole genome shotgun (WGS) entry which is preliminary data.</text>
</comment>
<name>A0A923G3L6_9PSED</name>
<keyword evidence="4" id="KW-0234">DNA repair</keyword>
<dbReference type="Gene3D" id="1.10.340.30">
    <property type="entry name" value="Hypothetical protein, domain 2"/>
    <property type="match status" value="1"/>
</dbReference>
<dbReference type="PANTHER" id="PTHR43003">
    <property type="entry name" value="DNA-3-METHYLADENINE GLYCOSYLASE"/>
    <property type="match status" value="1"/>
</dbReference>
<evidence type="ECO:0000259" key="6">
    <source>
        <dbReference type="SMART" id="SM01009"/>
    </source>
</evidence>
<evidence type="ECO:0000313" key="7">
    <source>
        <dbReference type="EMBL" id="MBC3443397.1"/>
    </source>
</evidence>
<dbReference type="SMART" id="SM00478">
    <property type="entry name" value="ENDO3c"/>
    <property type="match status" value="1"/>
</dbReference>
<evidence type="ECO:0000256" key="2">
    <source>
        <dbReference type="ARBA" id="ARBA00012000"/>
    </source>
</evidence>
<dbReference type="InterPro" id="IPR003265">
    <property type="entry name" value="HhH-GPD_domain"/>
</dbReference>
<reference evidence="7" key="2">
    <citation type="submission" date="2020-07" db="EMBL/GenBank/DDBJ databases">
        <authorList>
            <person name="Lood C."/>
            <person name="Girard L."/>
        </authorList>
    </citation>
    <scope>NUCLEOTIDE SEQUENCE</scope>
    <source>
        <strain evidence="7">SWRI10</strain>
    </source>
</reference>
<reference evidence="7" key="1">
    <citation type="journal article" date="2020" name="Microorganisms">
        <title>Reliable Identification of Environmental Pseudomonas Isolates Using the rpoD Gene.</title>
        <authorList>
            <consortium name="The Broad Institute Genome Sequencing Platform"/>
            <person name="Girard L."/>
            <person name="Lood C."/>
            <person name="Rokni-Zadeh H."/>
            <person name="van Noort V."/>
            <person name="Lavigne R."/>
            <person name="De Mot R."/>
        </authorList>
    </citation>
    <scope>NUCLEOTIDE SEQUENCE</scope>
    <source>
        <strain evidence="7">SWRI10</strain>
    </source>
</reference>
<dbReference type="Gene3D" id="3.30.310.20">
    <property type="entry name" value="DNA-3-methyladenine glycosylase AlkA, N-terminal domain"/>
    <property type="match status" value="1"/>
</dbReference>
<organism evidence="7">
    <name type="scientific">Pseudomonas urmiensis</name>
    <dbReference type="NCBI Taxonomy" id="2745493"/>
    <lineage>
        <taxon>Bacteria</taxon>
        <taxon>Pseudomonadati</taxon>
        <taxon>Pseudomonadota</taxon>
        <taxon>Gammaproteobacteria</taxon>
        <taxon>Pseudomonadales</taxon>
        <taxon>Pseudomonadaceae</taxon>
        <taxon>Pseudomonas</taxon>
    </lineage>
</organism>
<dbReference type="AlphaFoldDB" id="A0A923G3L6"/>
<dbReference type="GO" id="GO:0043916">
    <property type="term" value="F:DNA-7-methylguanine glycosylase activity"/>
    <property type="evidence" value="ECO:0007669"/>
    <property type="project" value="TreeGrafter"/>
</dbReference>
<dbReference type="EC" id="3.2.2.21" evidence="2"/>
<dbReference type="GO" id="GO:0008725">
    <property type="term" value="F:DNA-3-methyladenine glycosylase activity"/>
    <property type="evidence" value="ECO:0007669"/>
    <property type="project" value="TreeGrafter"/>
</dbReference>
<dbReference type="GO" id="GO:0006285">
    <property type="term" value="P:base-excision repair, AP site formation"/>
    <property type="evidence" value="ECO:0007669"/>
    <property type="project" value="TreeGrafter"/>
</dbReference>
<dbReference type="Pfam" id="PF06029">
    <property type="entry name" value="AlkA_N"/>
    <property type="match status" value="1"/>
</dbReference>
<dbReference type="GO" id="GO:0005737">
    <property type="term" value="C:cytoplasm"/>
    <property type="evidence" value="ECO:0007669"/>
    <property type="project" value="TreeGrafter"/>
</dbReference>
<dbReference type="SUPFAM" id="SSF48150">
    <property type="entry name" value="DNA-glycosylase"/>
    <property type="match status" value="1"/>
</dbReference>
<evidence type="ECO:0000256" key="1">
    <source>
        <dbReference type="ARBA" id="ARBA00000086"/>
    </source>
</evidence>
<keyword evidence="3" id="KW-0227">DNA damage</keyword>
<dbReference type="Gene3D" id="1.10.1670.10">
    <property type="entry name" value="Helix-hairpin-Helix base-excision DNA repair enzymes (C-terminal)"/>
    <property type="match status" value="1"/>
</dbReference>
<feature type="domain" description="DNA-3-methyladenine glycosylase AlkA N-terminal" evidence="6">
    <location>
        <begin position="21"/>
        <end position="137"/>
    </location>
</feature>
<protein>
    <recommendedName>
        <fullName evidence="2">DNA-3-methyladenine glycosylase II</fullName>
        <ecNumber evidence="2">3.2.2.21</ecNumber>
    </recommendedName>
</protein>
<dbReference type="InterPro" id="IPR051912">
    <property type="entry name" value="Alkylbase_DNA_Glycosylase/TA"/>
</dbReference>
<dbReference type="GO" id="GO:0006307">
    <property type="term" value="P:DNA alkylation repair"/>
    <property type="evidence" value="ECO:0007669"/>
    <property type="project" value="TreeGrafter"/>
</dbReference>
<evidence type="ECO:0000256" key="4">
    <source>
        <dbReference type="ARBA" id="ARBA00023204"/>
    </source>
</evidence>
<dbReference type="GO" id="GO:0032993">
    <property type="term" value="C:protein-DNA complex"/>
    <property type="evidence" value="ECO:0007669"/>
    <property type="project" value="TreeGrafter"/>
</dbReference>
<dbReference type="SMART" id="SM01009">
    <property type="entry name" value="AlkA_N"/>
    <property type="match status" value="1"/>
</dbReference>